<comment type="caution">
    <text evidence="1">The sequence shown here is derived from an EMBL/GenBank/DDBJ whole genome shotgun (WGS) entry which is preliminary data.</text>
</comment>
<dbReference type="Proteomes" id="UP001055072">
    <property type="component" value="Unassembled WGS sequence"/>
</dbReference>
<reference evidence="1" key="1">
    <citation type="journal article" date="2021" name="Environ. Microbiol.">
        <title>Gene family expansions and transcriptome signatures uncover fungal adaptations to wood decay.</title>
        <authorList>
            <person name="Hage H."/>
            <person name="Miyauchi S."/>
            <person name="Viragh M."/>
            <person name="Drula E."/>
            <person name="Min B."/>
            <person name="Chaduli D."/>
            <person name="Navarro D."/>
            <person name="Favel A."/>
            <person name="Norest M."/>
            <person name="Lesage-Meessen L."/>
            <person name="Balint B."/>
            <person name="Merenyi Z."/>
            <person name="de Eugenio L."/>
            <person name="Morin E."/>
            <person name="Martinez A.T."/>
            <person name="Baldrian P."/>
            <person name="Stursova M."/>
            <person name="Martinez M.J."/>
            <person name="Novotny C."/>
            <person name="Magnuson J.K."/>
            <person name="Spatafora J.W."/>
            <person name="Maurice S."/>
            <person name="Pangilinan J."/>
            <person name="Andreopoulos W."/>
            <person name="LaButti K."/>
            <person name="Hundley H."/>
            <person name="Na H."/>
            <person name="Kuo A."/>
            <person name="Barry K."/>
            <person name="Lipzen A."/>
            <person name="Henrissat B."/>
            <person name="Riley R."/>
            <person name="Ahrendt S."/>
            <person name="Nagy L.G."/>
            <person name="Grigoriev I.V."/>
            <person name="Martin F."/>
            <person name="Rosso M.N."/>
        </authorList>
    </citation>
    <scope>NUCLEOTIDE SEQUENCE</scope>
    <source>
        <strain evidence="1">CBS 384.51</strain>
    </source>
</reference>
<gene>
    <name evidence="1" type="ORF">BDY19DRAFT_299474</name>
</gene>
<protein>
    <submittedName>
        <fullName evidence="1">Uncharacterized protein</fullName>
    </submittedName>
</protein>
<dbReference type="EMBL" id="MU274919">
    <property type="protein sequence ID" value="KAI0087082.1"/>
    <property type="molecule type" value="Genomic_DNA"/>
</dbReference>
<proteinExistence type="predicted"/>
<accession>A0ACB8TYF3</accession>
<evidence type="ECO:0000313" key="2">
    <source>
        <dbReference type="Proteomes" id="UP001055072"/>
    </source>
</evidence>
<organism evidence="1 2">
    <name type="scientific">Irpex rosettiformis</name>
    <dbReference type="NCBI Taxonomy" id="378272"/>
    <lineage>
        <taxon>Eukaryota</taxon>
        <taxon>Fungi</taxon>
        <taxon>Dikarya</taxon>
        <taxon>Basidiomycota</taxon>
        <taxon>Agaricomycotina</taxon>
        <taxon>Agaricomycetes</taxon>
        <taxon>Polyporales</taxon>
        <taxon>Irpicaceae</taxon>
        <taxon>Irpex</taxon>
    </lineage>
</organism>
<keyword evidence="2" id="KW-1185">Reference proteome</keyword>
<sequence>MRISSLLRFLTPAISRVWAGSERQAPVLYQAFGDSERSRGVHQTSRERGLLLAVIQKGNCRVFPNLNERIPSVCIISTERSSAQSDRALTVLCKEQTLQSMIAHRGIVMSKLLAIPVGY</sequence>
<evidence type="ECO:0000313" key="1">
    <source>
        <dbReference type="EMBL" id="KAI0087082.1"/>
    </source>
</evidence>
<name>A0ACB8TYF3_9APHY</name>